<feature type="transmembrane region" description="Helical" evidence="16">
    <location>
        <begin position="217"/>
        <end position="238"/>
    </location>
</feature>
<feature type="transmembrane region" description="Helical" evidence="16">
    <location>
        <begin position="300"/>
        <end position="325"/>
    </location>
</feature>
<sequence>MKFLAGVLAFVAALAGHAAAGSVLEMYESQYPTCALACMLKTVPSSGCLNGTDIEQVTCLCTNEALQAEITECVLGGCTIYEGLMTKNTTLTMCGAKPRDESLTPLLVGVVGGAIALLVFILRMCSTLPSGGRVLGWDDWTIAIAVVLAVPPTVFSVLLSNNGLGKDMWTLPLKNIENVLFYYYLGEIFYFASLSVNKISLLLFILRVFPEKKFRRIVFIVCGLCVGYGAGFIFATIFQCSPVDYSWLQVDSTVAGHCNNINLQGWMSAICNILLDLLIIALPLRNLYHLQINFKTKIMIMFMFSLGIFVTVVSVVRLRSLILFASTQNPTWDYNEAAWWSTIELHVGIICACLPSLRSLFVNLGLRILGSSNGQSKATGYATGTMSRGGGSRLAGHLANEKQAPAQSTPKRGDESDFIPLVDVPETKIHREFTTVIEESDSNDSFDSRKSGYQARAYR</sequence>
<name>A0AAI8V7Z0_9PEZI</name>
<proteinExistence type="inferred from homology"/>
<dbReference type="PANTHER" id="PTHR33048:SF160">
    <property type="entry name" value="SAT4 FAMILY MEMBRANE PROTEIN"/>
    <property type="match status" value="1"/>
</dbReference>
<dbReference type="PANTHER" id="PTHR33048">
    <property type="entry name" value="PTH11-LIKE INTEGRAL MEMBRANE PROTEIN (AFU_ORTHOLOGUE AFUA_5G11245)"/>
    <property type="match status" value="1"/>
</dbReference>
<keyword evidence="12" id="KW-0449">Lipoprotein</keyword>
<evidence type="ECO:0000256" key="10">
    <source>
        <dbReference type="ARBA" id="ARBA00023136"/>
    </source>
</evidence>
<dbReference type="InterPro" id="IPR052337">
    <property type="entry name" value="SAT4-like"/>
</dbReference>
<feature type="chain" id="PRO_5042459742" evidence="17">
    <location>
        <begin position="21"/>
        <end position="459"/>
    </location>
</feature>
<evidence type="ECO:0000256" key="5">
    <source>
        <dbReference type="ARBA" id="ARBA00022525"/>
    </source>
</evidence>
<evidence type="ECO:0000256" key="4">
    <source>
        <dbReference type="ARBA" id="ARBA00010031"/>
    </source>
</evidence>
<comment type="similarity">
    <text evidence="4">Belongs to the RBT5 family.</text>
</comment>
<evidence type="ECO:0000256" key="1">
    <source>
        <dbReference type="ARBA" id="ARBA00004141"/>
    </source>
</evidence>
<feature type="transmembrane region" description="Helical" evidence="16">
    <location>
        <begin position="142"/>
        <end position="161"/>
    </location>
</feature>
<keyword evidence="10 16" id="KW-0472">Membrane</keyword>
<organism evidence="19 20">
    <name type="scientific">Anthostomella pinea</name>
    <dbReference type="NCBI Taxonomy" id="933095"/>
    <lineage>
        <taxon>Eukaryota</taxon>
        <taxon>Fungi</taxon>
        <taxon>Dikarya</taxon>
        <taxon>Ascomycota</taxon>
        <taxon>Pezizomycotina</taxon>
        <taxon>Sordariomycetes</taxon>
        <taxon>Xylariomycetidae</taxon>
        <taxon>Xylariales</taxon>
        <taxon>Xylariaceae</taxon>
        <taxon>Anthostomella</taxon>
    </lineage>
</organism>
<feature type="transmembrane region" description="Helical" evidence="16">
    <location>
        <begin position="103"/>
        <end position="122"/>
    </location>
</feature>
<keyword evidence="9 16" id="KW-1133">Transmembrane helix</keyword>
<evidence type="ECO:0000256" key="17">
    <source>
        <dbReference type="SAM" id="SignalP"/>
    </source>
</evidence>
<evidence type="ECO:0000256" key="11">
    <source>
        <dbReference type="ARBA" id="ARBA00023157"/>
    </source>
</evidence>
<feature type="disulfide bond" evidence="14">
    <location>
        <begin position="61"/>
        <end position="94"/>
    </location>
</feature>
<dbReference type="EMBL" id="CAUWAG010000003">
    <property type="protein sequence ID" value="CAJ2499722.1"/>
    <property type="molecule type" value="Genomic_DNA"/>
</dbReference>
<evidence type="ECO:0000256" key="8">
    <source>
        <dbReference type="ARBA" id="ARBA00022729"/>
    </source>
</evidence>
<evidence type="ECO:0000313" key="20">
    <source>
        <dbReference type="Proteomes" id="UP001295740"/>
    </source>
</evidence>
<evidence type="ECO:0000256" key="7">
    <source>
        <dbReference type="ARBA" id="ARBA00022692"/>
    </source>
</evidence>
<evidence type="ECO:0000259" key="18">
    <source>
        <dbReference type="PROSITE" id="PS52012"/>
    </source>
</evidence>
<dbReference type="GO" id="GO:0098552">
    <property type="term" value="C:side of membrane"/>
    <property type="evidence" value="ECO:0007669"/>
    <property type="project" value="UniProtKB-KW"/>
</dbReference>
<evidence type="ECO:0000256" key="9">
    <source>
        <dbReference type="ARBA" id="ARBA00022989"/>
    </source>
</evidence>
<dbReference type="GO" id="GO:0005576">
    <property type="term" value="C:extracellular region"/>
    <property type="evidence" value="ECO:0007669"/>
    <property type="project" value="UniProtKB-SubCell"/>
</dbReference>
<evidence type="ECO:0000256" key="15">
    <source>
        <dbReference type="SAM" id="MobiDB-lite"/>
    </source>
</evidence>
<keyword evidence="6" id="KW-0336">GPI-anchor</keyword>
<evidence type="ECO:0000313" key="19">
    <source>
        <dbReference type="EMBL" id="CAJ2499722.1"/>
    </source>
</evidence>
<feature type="domain" description="CFEM" evidence="18">
    <location>
        <begin position="6"/>
        <end position="119"/>
    </location>
</feature>
<dbReference type="InterPro" id="IPR049326">
    <property type="entry name" value="Rhodopsin_dom_fungi"/>
</dbReference>
<keyword evidence="6" id="KW-0325">Glycoprotein</keyword>
<feature type="signal peptide" evidence="17">
    <location>
        <begin position="1"/>
        <end position="20"/>
    </location>
</feature>
<evidence type="ECO:0000256" key="12">
    <source>
        <dbReference type="ARBA" id="ARBA00023288"/>
    </source>
</evidence>
<keyword evidence="11 14" id="KW-1015">Disulfide bond</keyword>
<keyword evidence="5" id="KW-0964">Secreted</keyword>
<dbReference type="PROSITE" id="PS52012">
    <property type="entry name" value="CFEM"/>
    <property type="match status" value="1"/>
</dbReference>
<comment type="similarity">
    <text evidence="13">Belongs to the SAT4 family.</text>
</comment>
<reference evidence="19" key="1">
    <citation type="submission" date="2023-10" db="EMBL/GenBank/DDBJ databases">
        <authorList>
            <person name="Hackl T."/>
        </authorList>
    </citation>
    <scope>NUCLEOTIDE SEQUENCE</scope>
</reference>
<dbReference type="Proteomes" id="UP001295740">
    <property type="component" value="Unassembled WGS sequence"/>
</dbReference>
<keyword evidence="8 17" id="KW-0732">Signal</keyword>
<evidence type="ECO:0000256" key="3">
    <source>
        <dbReference type="ARBA" id="ARBA00004613"/>
    </source>
</evidence>
<dbReference type="Pfam" id="PF20684">
    <property type="entry name" value="Fung_rhodopsin"/>
    <property type="match status" value="1"/>
</dbReference>
<evidence type="ECO:0000256" key="6">
    <source>
        <dbReference type="ARBA" id="ARBA00022622"/>
    </source>
</evidence>
<comment type="subcellular location">
    <subcellularLocation>
        <location evidence="2">Membrane</location>
        <topology evidence="2">Lipid-anchor</topology>
        <topology evidence="2">GPI-anchor</topology>
    </subcellularLocation>
    <subcellularLocation>
        <location evidence="1">Membrane</location>
        <topology evidence="1">Multi-pass membrane protein</topology>
    </subcellularLocation>
    <subcellularLocation>
        <location evidence="3">Secreted</location>
    </subcellularLocation>
</comment>
<feature type="transmembrane region" description="Helical" evidence="16">
    <location>
        <begin position="266"/>
        <end position="288"/>
    </location>
</feature>
<evidence type="ECO:0000256" key="13">
    <source>
        <dbReference type="ARBA" id="ARBA00038359"/>
    </source>
</evidence>
<dbReference type="InterPro" id="IPR008427">
    <property type="entry name" value="Extracellular_membr_CFEM_dom"/>
</dbReference>
<accession>A0AAI8V7Z0</accession>
<comment type="caution">
    <text evidence="14">Lacks conserved residue(s) required for the propagation of feature annotation.</text>
</comment>
<evidence type="ECO:0000256" key="14">
    <source>
        <dbReference type="PROSITE-ProRule" id="PRU01356"/>
    </source>
</evidence>
<gene>
    <name evidence="19" type="ORF">KHLLAP_LOCUS190</name>
</gene>
<keyword evidence="20" id="KW-1185">Reference proteome</keyword>
<dbReference type="AlphaFoldDB" id="A0AAI8V7Z0"/>
<evidence type="ECO:0000256" key="2">
    <source>
        <dbReference type="ARBA" id="ARBA00004589"/>
    </source>
</evidence>
<keyword evidence="7 16" id="KW-0812">Transmembrane</keyword>
<feature type="region of interest" description="Disordered" evidence="15">
    <location>
        <begin position="389"/>
        <end position="420"/>
    </location>
</feature>
<protein>
    <submittedName>
        <fullName evidence="19">Uu.00g025750.m01.CDS01</fullName>
    </submittedName>
</protein>
<feature type="transmembrane region" description="Helical" evidence="16">
    <location>
        <begin position="181"/>
        <end position="205"/>
    </location>
</feature>
<dbReference type="Pfam" id="PF05730">
    <property type="entry name" value="CFEM"/>
    <property type="match status" value="1"/>
</dbReference>
<comment type="caution">
    <text evidence="19">The sequence shown here is derived from an EMBL/GenBank/DDBJ whole genome shotgun (WGS) entry which is preliminary data.</text>
</comment>
<feature type="region of interest" description="Disordered" evidence="15">
    <location>
        <begin position="435"/>
        <end position="459"/>
    </location>
</feature>
<feature type="transmembrane region" description="Helical" evidence="16">
    <location>
        <begin position="337"/>
        <end position="357"/>
    </location>
</feature>
<evidence type="ECO:0000256" key="16">
    <source>
        <dbReference type="SAM" id="Phobius"/>
    </source>
</evidence>